<dbReference type="InterPro" id="IPR036291">
    <property type="entry name" value="NAD(P)-bd_dom_sf"/>
</dbReference>
<name>A0A1Q8S3M0_9PEZI</name>
<dbReference type="PANTHER" id="PTHR24320:SF272">
    <property type="entry name" value="NAD(P)-BINDING ROSSMANN-FOLD SUPERFAMILY PROTEIN"/>
    <property type="match status" value="1"/>
</dbReference>
<dbReference type="EMBL" id="MPGH01000022">
    <property type="protein sequence ID" value="OLN96033.1"/>
    <property type="molecule type" value="Genomic_DNA"/>
</dbReference>
<dbReference type="PANTHER" id="PTHR24320">
    <property type="entry name" value="RETINOL DEHYDROGENASE"/>
    <property type="match status" value="1"/>
</dbReference>
<dbReference type="Proteomes" id="UP000186583">
    <property type="component" value="Unassembled WGS sequence"/>
</dbReference>
<evidence type="ECO:0000256" key="2">
    <source>
        <dbReference type="ARBA" id="ARBA00023002"/>
    </source>
</evidence>
<comment type="caution">
    <text evidence="3">The sequence shown here is derived from an EMBL/GenBank/DDBJ whole genome shotgun (WGS) entry which is preliminary data.</text>
</comment>
<sequence length="152" mass="16616">MAMPEDKKTFDGFDQQFGVNHLAHFTLTALLLSVLLKSGTPSFNSSVVLIRQLPDINFTGAYNPWVAYVQSKTAKIWMANYIDRVYGSRGIHANSVRPDGILTALHQHVSPEMALAWQQNAALQASLRSPEQGAATTMWAATAGIWEGKGGK</sequence>
<protein>
    <submittedName>
        <fullName evidence="3">Dehydrogenase/reductase SDR family member on chromosome X</fullName>
    </submittedName>
</protein>
<evidence type="ECO:0000313" key="3">
    <source>
        <dbReference type="EMBL" id="OLN96033.1"/>
    </source>
</evidence>
<organism evidence="3 4">
    <name type="scientific">Colletotrichum chlorophyti</name>
    <dbReference type="NCBI Taxonomy" id="708187"/>
    <lineage>
        <taxon>Eukaryota</taxon>
        <taxon>Fungi</taxon>
        <taxon>Dikarya</taxon>
        <taxon>Ascomycota</taxon>
        <taxon>Pezizomycotina</taxon>
        <taxon>Sordariomycetes</taxon>
        <taxon>Hypocreomycetidae</taxon>
        <taxon>Glomerellales</taxon>
        <taxon>Glomerellaceae</taxon>
        <taxon>Colletotrichum</taxon>
    </lineage>
</organism>
<dbReference type="Pfam" id="PF13561">
    <property type="entry name" value="adh_short_C2"/>
    <property type="match status" value="1"/>
</dbReference>
<evidence type="ECO:0000256" key="1">
    <source>
        <dbReference type="ARBA" id="ARBA00006484"/>
    </source>
</evidence>
<accession>A0A1Q8S3M0</accession>
<dbReference type="STRING" id="708187.A0A1Q8S3M0"/>
<evidence type="ECO:0000313" key="4">
    <source>
        <dbReference type="Proteomes" id="UP000186583"/>
    </source>
</evidence>
<comment type="similarity">
    <text evidence="1">Belongs to the short-chain dehydrogenases/reductases (SDR) family.</text>
</comment>
<keyword evidence="2" id="KW-0560">Oxidoreductase</keyword>
<dbReference type="OrthoDB" id="191139at2759"/>
<dbReference type="InterPro" id="IPR002347">
    <property type="entry name" value="SDR_fam"/>
</dbReference>
<dbReference type="GO" id="GO:0016491">
    <property type="term" value="F:oxidoreductase activity"/>
    <property type="evidence" value="ECO:0007669"/>
    <property type="project" value="UniProtKB-KW"/>
</dbReference>
<dbReference type="Gene3D" id="3.40.50.720">
    <property type="entry name" value="NAD(P)-binding Rossmann-like Domain"/>
    <property type="match status" value="1"/>
</dbReference>
<keyword evidence="4" id="KW-1185">Reference proteome</keyword>
<proteinExistence type="inferred from homology"/>
<dbReference type="AlphaFoldDB" id="A0A1Q8S3M0"/>
<gene>
    <name evidence="3" type="ORF">CCHL11_03245</name>
</gene>
<reference evidence="3 4" key="1">
    <citation type="submission" date="2016-11" db="EMBL/GenBank/DDBJ databases">
        <title>Draft Genome Assembly of Colletotrichum chlorophyti a pathogen of herbaceous plants.</title>
        <authorList>
            <person name="Gan P."/>
            <person name="Narusaka M."/>
            <person name="Tsushima A."/>
            <person name="Narusaka Y."/>
            <person name="Takano Y."/>
            <person name="Shirasu K."/>
        </authorList>
    </citation>
    <scope>NUCLEOTIDE SEQUENCE [LARGE SCALE GENOMIC DNA]</scope>
    <source>
        <strain evidence="3 4">NTL11</strain>
    </source>
</reference>
<dbReference type="SUPFAM" id="SSF51735">
    <property type="entry name" value="NAD(P)-binding Rossmann-fold domains"/>
    <property type="match status" value="1"/>
</dbReference>